<feature type="transmembrane region" description="Helical" evidence="1">
    <location>
        <begin position="134"/>
        <end position="159"/>
    </location>
</feature>
<proteinExistence type="predicted"/>
<reference evidence="2 3" key="1">
    <citation type="journal article" date="2017" name="Int. J. Syst. Evol. Microbiol.">
        <title>Bacillus mangrovi sp. nov., isolated from a sediment sample from a mangrove forest.</title>
        <authorList>
            <person name="Gupta V."/>
            <person name="Singh P.K."/>
            <person name="Korpole S."/>
            <person name="Tanuku N.R.S."/>
            <person name="Pinnaka A.K."/>
        </authorList>
    </citation>
    <scope>NUCLEOTIDE SEQUENCE [LARGE SCALE GENOMIC DNA]</scope>
    <source>
        <strain evidence="2 3">KCTC 33872</strain>
    </source>
</reference>
<dbReference type="InterPro" id="IPR031360">
    <property type="entry name" value="TrpP"/>
</dbReference>
<keyword evidence="1" id="KW-1133">Transmembrane helix</keyword>
<keyword evidence="1" id="KW-0812">Transmembrane</keyword>
<evidence type="ECO:0000313" key="2">
    <source>
        <dbReference type="EMBL" id="MTH53368.1"/>
    </source>
</evidence>
<name>A0A7X2V4U2_9BACI</name>
<organism evidence="2 3">
    <name type="scientific">Metabacillus mangrovi</name>
    <dbReference type="NCBI Taxonomy" id="1491830"/>
    <lineage>
        <taxon>Bacteria</taxon>
        <taxon>Bacillati</taxon>
        <taxon>Bacillota</taxon>
        <taxon>Bacilli</taxon>
        <taxon>Bacillales</taxon>
        <taxon>Bacillaceae</taxon>
        <taxon>Metabacillus</taxon>
    </lineage>
</organism>
<feature type="transmembrane region" description="Helical" evidence="1">
    <location>
        <begin position="40"/>
        <end position="62"/>
    </location>
</feature>
<dbReference type="AlphaFoldDB" id="A0A7X2V4U2"/>
<dbReference type="Pfam" id="PF17099">
    <property type="entry name" value="TrpP"/>
    <property type="match status" value="1"/>
</dbReference>
<sequence>MKTKELVTMSLFAAIGLALHSIIPPIFFGMKPDMMLTMMFLGIALFPSLKNALVLGFLTGILSALTTGFPGGQLPNIIDKPITALAFFLMLTAAAKLFKKAGIPVLTAVCTILSGTIFLGSALLIVGLPGGAGFASLFGLVVIPAAILNTVAIIVLYPITASIHKRSKTASAA</sequence>
<gene>
    <name evidence="2" type="ORF">GKZ89_08060</name>
</gene>
<dbReference type="EMBL" id="WMIB01000005">
    <property type="protein sequence ID" value="MTH53368.1"/>
    <property type="molecule type" value="Genomic_DNA"/>
</dbReference>
<dbReference type="RefSeq" id="WP_155111888.1">
    <property type="nucleotide sequence ID" value="NZ_WMIB01000005.1"/>
</dbReference>
<keyword evidence="3" id="KW-1185">Reference proteome</keyword>
<evidence type="ECO:0000313" key="3">
    <source>
        <dbReference type="Proteomes" id="UP000434639"/>
    </source>
</evidence>
<dbReference type="Gene3D" id="1.10.1760.20">
    <property type="match status" value="1"/>
</dbReference>
<evidence type="ECO:0000256" key="1">
    <source>
        <dbReference type="SAM" id="Phobius"/>
    </source>
</evidence>
<feature type="transmembrane region" description="Helical" evidence="1">
    <location>
        <begin position="82"/>
        <end position="98"/>
    </location>
</feature>
<comment type="caution">
    <text evidence="2">The sequence shown here is derived from an EMBL/GenBank/DDBJ whole genome shotgun (WGS) entry which is preliminary data.</text>
</comment>
<accession>A0A7X2V4U2</accession>
<keyword evidence="1" id="KW-0472">Membrane</keyword>
<feature type="transmembrane region" description="Helical" evidence="1">
    <location>
        <begin position="6"/>
        <end position="28"/>
    </location>
</feature>
<protein>
    <submittedName>
        <fullName evidence="2">Tryptophan transporter</fullName>
    </submittedName>
</protein>
<dbReference type="OrthoDB" id="2243651at2"/>
<dbReference type="Proteomes" id="UP000434639">
    <property type="component" value="Unassembled WGS sequence"/>
</dbReference>
<feature type="transmembrane region" description="Helical" evidence="1">
    <location>
        <begin position="105"/>
        <end position="128"/>
    </location>
</feature>